<dbReference type="GO" id="GO:0003899">
    <property type="term" value="F:DNA-directed RNA polymerase activity"/>
    <property type="evidence" value="ECO:0007669"/>
    <property type="project" value="UniProtKB-UniRule"/>
</dbReference>
<evidence type="ECO:0000256" key="5">
    <source>
        <dbReference type="ARBA" id="ARBA00048552"/>
    </source>
</evidence>
<comment type="subunit">
    <text evidence="6 8">The RNAP catalytic core consists of 2 alpha, 1 beta, 1 beta' and 1 omega subunit. When a sigma factor is associated with the core the holoenzyme is formed, which can initiate transcription.</text>
</comment>
<dbReference type="GO" id="GO:0000428">
    <property type="term" value="C:DNA-directed RNA polymerase complex"/>
    <property type="evidence" value="ECO:0007669"/>
    <property type="project" value="UniProtKB-KW"/>
</dbReference>
<dbReference type="InterPro" id="IPR007645">
    <property type="entry name" value="RNA_pol_Rpb2_3"/>
</dbReference>
<keyword evidence="3 6" id="KW-0548">Nucleotidyltransferase</keyword>
<keyword evidence="2 6" id="KW-0808">Transferase</keyword>
<name>A0AA51GGS3_9BACT</name>
<evidence type="ECO:0000256" key="6">
    <source>
        <dbReference type="HAMAP-Rule" id="MF_01321"/>
    </source>
</evidence>
<evidence type="ECO:0000259" key="11">
    <source>
        <dbReference type="Pfam" id="PF04561"/>
    </source>
</evidence>
<feature type="domain" description="DNA-directed RNA polymerase subunit 2 hybrid-binding" evidence="9">
    <location>
        <begin position="664"/>
        <end position="1154"/>
    </location>
</feature>
<reference evidence="14" key="2">
    <citation type="submission" date="2023-06" db="EMBL/GenBank/DDBJ databases">
        <authorList>
            <person name="Williams T.J."/>
            <person name="Allen M.A."/>
            <person name="Ivanova N."/>
            <person name="Huntemann M."/>
            <person name="Haque S."/>
            <person name="Hancock A.M."/>
            <person name="Brazendale S."/>
            <person name="Cavicchioli R."/>
        </authorList>
    </citation>
    <scope>NUCLEOTIDE SEQUENCE</scope>
    <source>
        <strain evidence="14">MAG_Ga0307966_1000010</strain>
    </source>
</reference>
<dbReference type="Gene3D" id="3.90.1110.10">
    <property type="entry name" value="RNA polymerase Rpb2, domain 2"/>
    <property type="match status" value="2"/>
</dbReference>
<dbReference type="SUPFAM" id="SSF64484">
    <property type="entry name" value="beta and beta-prime subunits of DNA dependent RNA-polymerase"/>
    <property type="match status" value="1"/>
</dbReference>
<evidence type="ECO:0000256" key="8">
    <source>
        <dbReference type="RuleBase" id="RU363031"/>
    </source>
</evidence>
<keyword evidence="1 6" id="KW-0240">DNA-directed RNA polymerase</keyword>
<dbReference type="Gene3D" id="3.90.1800.10">
    <property type="entry name" value="RNA polymerase alpha subunit dimerisation domain"/>
    <property type="match status" value="1"/>
</dbReference>
<dbReference type="Pfam" id="PF04565">
    <property type="entry name" value="RNA_pol_Rpb2_3"/>
    <property type="match status" value="1"/>
</dbReference>
<dbReference type="InterPro" id="IPR015712">
    <property type="entry name" value="DNA-dir_RNA_pol_su2"/>
</dbReference>
<dbReference type="InterPro" id="IPR010243">
    <property type="entry name" value="RNA_pol_bsu_bac"/>
</dbReference>
<proteinExistence type="inferred from homology"/>
<dbReference type="Gene3D" id="2.30.150.10">
    <property type="entry name" value="DNA-directed RNA polymerase, beta subunit, external 1 domain"/>
    <property type="match status" value="1"/>
</dbReference>
<evidence type="ECO:0000256" key="1">
    <source>
        <dbReference type="ARBA" id="ARBA00022478"/>
    </source>
</evidence>
<dbReference type="PANTHER" id="PTHR20856">
    <property type="entry name" value="DNA-DIRECTED RNA POLYMERASE I SUBUNIT 2"/>
    <property type="match status" value="1"/>
</dbReference>
<evidence type="ECO:0000259" key="9">
    <source>
        <dbReference type="Pfam" id="PF00562"/>
    </source>
</evidence>
<dbReference type="Proteomes" id="UP001238843">
    <property type="component" value="Chromosome"/>
</dbReference>
<accession>A0AA51GGS3</accession>
<dbReference type="Gene3D" id="2.40.270.10">
    <property type="entry name" value="DNA-directed RNA polymerase, subunit 2, domain 6"/>
    <property type="match status" value="3"/>
</dbReference>
<dbReference type="InterPro" id="IPR007644">
    <property type="entry name" value="RNA_pol_bsu_protrusion"/>
</dbReference>
<dbReference type="InterPro" id="IPR007641">
    <property type="entry name" value="RNA_pol_Rpb2_7"/>
</dbReference>
<dbReference type="InterPro" id="IPR042107">
    <property type="entry name" value="DNA-dir_RNA_pol_bsu_ext_1_sf"/>
</dbReference>
<evidence type="ECO:0000256" key="7">
    <source>
        <dbReference type="RuleBase" id="RU000434"/>
    </source>
</evidence>
<evidence type="ECO:0000259" key="12">
    <source>
        <dbReference type="Pfam" id="PF04563"/>
    </source>
</evidence>
<dbReference type="HAMAP" id="MF_01321">
    <property type="entry name" value="RNApol_bact_RpoB"/>
    <property type="match status" value="1"/>
</dbReference>
<protein>
    <recommendedName>
        <fullName evidence="6 8">DNA-directed RNA polymerase subunit beta</fullName>
        <shortName evidence="6">RNAP subunit beta</shortName>
        <ecNumber evidence="6 8">2.7.7.6</ecNumber>
    </recommendedName>
    <alternativeName>
        <fullName evidence="6">RNA polymerase subunit beta</fullName>
    </alternativeName>
    <alternativeName>
        <fullName evidence="6">Transcriptase subunit beta</fullName>
    </alternativeName>
</protein>
<dbReference type="InterPro" id="IPR037033">
    <property type="entry name" value="DNA-dir_RNAP_su2_hyb_sf"/>
</dbReference>
<dbReference type="Pfam" id="PF04561">
    <property type="entry name" value="RNA_pol_Rpb2_2"/>
    <property type="match status" value="2"/>
</dbReference>
<evidence type="ECO:0000313" key="14">
    <source>
        <dbReference type="EMBL" id="WMI30433.1"/>
    </source>
</evidence>
<comment type="catalytic activity">
    <reaction evidence="5 6 8">
        <text>RNA(n) + a ribonucleoside 5'-triphosphate = RNA(n+1) + diphosphate</text>
        <dbReference type="Rhea" id="RHEA:21248"/>
        <dbReference type="Rhea" id="RHEA-COMP:14527"/>
        <dbReference type="Rhea" id="RHEA-COMP:17342"/>
        <dbReference type="ChEBI" id="CHEBI:33019"/>
        <dbReference type="ChEBI" id="CHEBI:61557"/>
        <dbReference type="ChEBI" id="CHEBI:140395"/>
        <dbReference type="EC" id="2.7.7.6"/>
    </reaction>
</comment>
<feature type="domain" description="RNA polymerase Rpb2" evidence="13">
    <location>
        <begin position="445"/>
        <end position="513"/>
    </location>
</feature>
<evidence type="ECO:0000256" key="4">
    <source>
        <dbReference type="ARBA" id="ARBA00023163"/>
    </source>
</evidence>
<dbReference type="Pfam" id="PF00562">
    <property type="entry name" value="RNA_pol_Rpb2_6"/>
    <property type="match status" value="1"/>
</dbReference>
<dbReference type="GO" id="GO:0032549">
    <property type="term" value="F:ribonucleoside binding"/>
    <property type="evidence" value="ECO:0007669"/>
    <property type="project" value="InterPro"/>
</dbReference>
<evidence type="ECO:0000256" key="2">
    <source>
        <dbReference type="ARBA" id="ARBA00022679"/>
    </source>
</evidence>
<dbReference type="InterPro" id="IPR037034">
    <property type="entry name" value="RNA_pol_Rpb2_2_sf"/>
</dbReference>
<dbReference type="NCBIfam" id="NF001616">
    <property type="entry name" value="PRK00405.1"/>
    <property type="match status" value="1"/>
</dbReference>
<dbReference type="InterPro" id="IPR007642">
    <property type="entry name" value="RNA_pol_Rpb2_2"/>
</dbReference>
<dbReference type="EMBL" id="CP128385">
    <property type="protein sequence ID" value="WMI30433.1"/>
    <property type="molecule type" value="Genomic_DNA"/>
</dbReference>
<gene>
    <name evidence="6 14" type="primary">rpoB</name>
    <name evidence="14" type="ORF">QTO32_00760</name>
</gene>
<dbReference type="CDD" id="cd00653">
    <property type="entry name" value="RNA_pol_B_RPB2"/>
    <property type="match status" value="1"/>
</dbReference>
<feature type="domain" description="RNA polymerase Rpb2" evidence="10">
    <location>
        <begin position="1156"/>
        <end position="1230"/>
    </location>
</feature>
<dbReference type="InterPro" id="IPR014724">
    <property type="entry name" value="RNA_pol_RPB2_OB-fold"/>
</dbReference>
<feature type="domain" description="RNA polymerase beta subunit protrusion" evidence="12">
    <location>
        <begin position="19"/>
        <end position="431"/>
    </location>
</feature>
<dbReference type="FunFam" id="3.90.1800.10:FF:000001">
    <property type="entry name" value="DNA-directed RNA polymerase subunit beta"/>
    <property type="match status" value="1"/>
</dbReference>
<feature type="domain" description="RNA polymerase Rpb2" evidence="11">
    <location>
        <begin position="276"/>
        <end position="384"/>
    </location>
</feature>
<organism evidence="14">
    <name type="scientific">Candidatus Organicella extenuata</name>
    <dbReference type="NCBI Taxonomy" id="2841811"/>
    <lineage>
        <taxon>Bacteria</taxon>
        <taxon>Pseudomonadati</taxon>
        <taxon>Verrucomicrobiota</taxon>
        <taxon>Candidatus Organicella</taxon>
    </lineage>
</organism>
<evidence type="ECO:0000259" key="13">
    <source>
        <dbReference type="Pfam" id="PF04565"/>
    </source>
</evidence>
<dbReference type="Gene3D" id="2.40.50.100">
    <property type="match status" value="1"/>
</dbReference>
<dbReference type="InterPro" id="IPR007120">
    <property type="entry name" value="DNA-dir_RNAP_su2_dom"/>
</dbReference>
<dbReference type="Gene3D" id="3.90.1100.10">
    <property type="match status" value="2"/>
</dbReference>
<dbReference type="Gene3D" id="2.40.50.150">
    <property type="match status" value="1"/>
</dbReference>
<keyword evidence="4 6" id="KW-0804">Transcription</keyword>
<dbReference type="AlphaFoldDB" id="A0AA51GGS3"/>
<evidence type="ECO:0000256" key="3">
    <source>
        <dbReference type="ARBA" id="ARBA00022695"/>
    </source>
</evidence>
<sequence>MVRRINFNTLKEPSFTRNLISDQIGPYKSFLLKKKNKGIESVLKDVFPVISNDGRFRLEYFKYRLVLPECTGFDCIYKGTTYLTSLYIHIKLFKNSVLEQSSEVFLGNIPLMTKKGSFIINGSERVVIAQLNRSPGVFFNSNTNLYGIKTYYLKIIPDKGVWIEIHINDKGILYANLDKKKKNKILVTTLLKVLGKTNTNDILKEYYKVKGLLDIKNITIKKGLELYLLDNVVDVNYNIVAKKYTLVDNDVIDFLRKKKIPSINCIDVSEDSGIFLKTIRQDFLPSYEESLISFYKKIKPLENVNKDSANLFVHKLFRDFKNYDLGLVGRHRLNSKLRTKVVSQFRNLYVYDVVKSIKYLVALFLNKEGYSEDDIDDLSLKKLRTCGDLICNSFKVGLSKVEKVLKEKLLFYNVNVDFLNLQKLIYSKNVTLTIRDFFNRSQLSQFMDQINPLAEITHKRRVTSLGPGGLSKDRAGFDVRDVHSSHYGRICPIETPEGPNIGLINSLSLYTHINDFGFLETPYQELSGGLKTGKILYLDSFKEAGFYIGQSSYLNEGSNIIVRKQHTFFEVEKGLIDFVDLSPKQLISIATALIPFIEHNDANRALMGSNMQRQSVPLLVNEKPYVGSGLELQVSKDSTNTVYSEYDCRVVYLDPYKALTLNLLKEEVNLYRFLKFFRTNSSTCFNHKVIVKPNEIVKKGGFLVDGPSSDKGELSLGKNVLVAFMPWYGYNFEDAIIVSDYLLKKNTYTSIHVNEFEVSVQETKLGSEDITKEIPNLSKDSLKNLDNNGIIKVGSWVKPGDILVGKITPQGETNLAPEEKLIKAVFGEKTFNIRNSSMILPPGTFGFVMNIQYTTNGPLSNNFETVKSFKQNDDVITDKKKDNILKEAECVLQDNLIKTLSNILLGEKLPLNVFNKFTNETVIPSNKKITKTLLRKLSLNYKVIDINPSPIRIKIMSILDNHKRNLKNLDLSNTKEFKGLSYKKEYGVKKIKSVKIFIAIKKNIQVGDKMSGRHGNKGVVSKIVPSCDMPFLPNGEAVQMILNPLGVPSRMNVGQVLETHTSLVCHKLGLWVTTPPFNGVNEHSIQEYLYKAKLAVLGKTALYNGYTGDAFDSKVVTGYMYIMKLNHLVSSKIHSRAVGPYSLITQQPLGGKSQYGGQRFGEMEVWALEAYGSAYTLQELLTVKSDDVQGRATIYESIVKGNNRLQAGMPQSFNVLMKELQGLCLDIKLNKY</sequence>
<reference evidence="14" key="1">
    <citation type="journal article" date="2021" name="Front. Microbiol.">
        <title>Genome Analysis of a Verrucomicrobial Endosymbiont With a Tiny Genome Discovered in an Antarctic Lake.</title>
        <authorList>
            <person name="Williams T.J."/>
            <person name="Allen M.A."/>
            <person name="Ivanova N."/>
            <person name="Huntemann M."/>
            <person name="Haque S."/>
            <person name="Hancock A.M."/>
            <person name="Brazendale S."/>
            <person name="Cavicchioli R."/>
        </authorList>
    </citation>
    <scope>NUCLEOTIDE SEQUENCE</scope>
    <source>
        <strain evidence="14">MAG_Ga0307966_1000010</strain>
    </source>
</reference>
<dbReference type="InterPro" id="IPR007121">
    <property type="entry name" value="RNA_pol_bsu_CS"/>
</dbReference>
<dbReference type="EC" id="2.7.7.6" evidence="6 8"/>
<dbReference type="GO" id="GO:0003677">
    <property type="term" value="F:DNA binding"/>
    <property type="evidence" value="ECO:0007669"/>
    <property type="project" value="UniProtKB-UniRule"/>
</dbReference>
<evidence type="ECO:0000259" key="10">
    <source>
        <dbReference type="Pfam" id="PF04560"/>
    </source>
</evidence>
<comment type="similarity">
    <text evidence="6 7">Belongs to the RNA polymerase beta chain family.</text>
</comment>
<dbReference type="Pfam" id="PF04563">
    <property type="entry name" value="RNA_pol_Rpb2_1"/>
    <property type="match status" value="1"/>
</dbReference>
<comment type="function">
    <text evidence="6 8">DNA-dependent RNA polymerase catalyzes the transcription of DNA into RNA using the four ribonucleoside triphosphates as substrates.</text>
</comment>
<feature type="domain" description="RNA polymerase Rpb2" evidence="11">
    <location>
        <begin position="133"/>
        <end position="205"/>
    </location>
</feature>
<dbReference type="PROSITE" id="PS01166">
    <property type="entry name" value="RNA_POL_BETA"/>
    <property type="match status" value="1"/>
</dbReference>
<dbReference type="NCBIfam" id="TIGR02013">
    <property type="entry name" value="rpoB"/>
    <property type="match status" value="1"/>
</dbReference>
<dbReference type="GO" id="GO:0006351">
    <property type="term" value="P:DNA-templated transcription"/>
    <property type="evidence" value="ECO:0007669"/>
    <property type="project" value="UniProtKB-UniRule"/>
</dbReference>
<dbReference type="Pfam" id="PF04560">
    <property type="entry name" value="RNA_pol_Rpb2_7"/>
    <property type="match status" value="1"/>
</dbReference>